<proteinExistence type="predicted"/>
<comment type="caution">
    <text evidence="2">The sequence shown here is derived from an EMBL/GenBank/DDBJ whole genome shotgun (WGS) entry which is preliminary data.</text>
</comment>
<accession>A0A5N5N4P0</accession>
<keyword evidence="1" id="KW-1133">Transmembrane helix</keyword>
<keyword evidence="1" id="KW-0472">Membrane</keyword>
<evidence type="ECO:0000313" key="2">
    <source>
        <dbReference type="EMBL" id="KAB5561431.1"/>
    </source>
</evidence>
<organism evidence="2 3">
    <name type="scientific">Salix brachista</name>
    <dbReference type="NCBI Taxonomy" id="2182728"/>
    <lineage>
        <taxon>Eukaryota</taxon>
        <taxon>Viridiplantae</taxon>
        <taxon>Streptophyta</taxon>
        <taxon>Embryophyta</taxon>
        <taxon>Tracheophyta</taxon>
        <taxon>Spermatophyta</taxon>
        <taxon>Magnoliopsida</taxon>
        <taxon>eudicotyledons</taxon>
        <taxon>Gunneridae</taxon>
        <taxon>Pentapetalae</taxon>
        <taxon>rosids</taxon>
        <taxon>fabids</taxon>
        <taxon>Malpighiales</taxon>
        <taxon>Salicaceae</taxon>
        <taxon>Saliceae</taxon>
        <taxon>Salix</taxon>
    </lineage>
</organism>
<reference evidence="3" key="1">
    <citation type="journal article" date="2019" name="Gigascience">
        <title>De novo genome assembly of the endangered Acer yangbiense, a plant species with extremely small populations endemic to Yunnan Province, China.</title>
        <authorList>
            <person name="Yang J."/>
            <person name="Wariss H.M."/>
            <person name="Tao L."/>
            <person name="Zhang R."/>
            <person name="Yun Q."/>
            <person name="Hollingsworth P."/>
            <person name="Dao Z."/>
            <person name="Luo G."/>
            <person name="Guo H."/>
            <person name="Ma Y."/>
            <person name="Sun W."/>
        </authorList>
    </citation>
    <scope>NUCLEOTIDE SEQUENCE [LARGE SCALE GENOMIC DNA]</scope>
    <source>
        <strain evidence="3">cv. br00</strain>
    </source>
</reference>
<evidence type="ECO:0000313" key="3">
    <source>
        <dbReference type="Proteomes" id="UP000326939"/>
    </source>
</evidence>
<sequence length="138" mass="15675">MPPGYAKLGMKSQARKLFDKMLKRDVVSWILWLLGREKLELVPVKQGMGVGRFGHGCCMEIGNLVAKPQSNNDPPNKDLIVIFDFFQFLVFYLVIAWMLMRLFDGMNVKDALAWTTRVLGVCTTRRHRGGQGIVRFGA</sequence>
<dbReference type="AlphaFoldDB" id="A0A5N5N4P0"/>
<evidence type="ECO:0000256" key="1">
    <source>
        <dbReference type="SAM" id="Phobius"/>
    </source>
</evidence>
<keyword evidence="1" id="KW-0812">Transmembrane</keyword>
<name>A0A5N5N4P0_9ROSI</name>
<protein>
    <recommendedName>
        <fullName evidence="4">Pentatricopeptide repeat-containing protein</fullName>
    </recommendedName>
</protein>
<evidence type="ECO:0008006" key="4">
    <source>
        <dbReference type="Google" id="ProtNLM"/>
    </source>
</evidence>
<dbReference type="EMBL" id="VDCV01000004">
    <property type="protein sequence ID" value="KAB5561431.1"/>
    <property type="molecule type" value="Genomic_DNA"/>
</dbReference>
<feature type="transmembrane region" description="Helical" evidence="1">
    <location>
        <begin position="79"/>
        <end position="99"/>
    </location>
</feature>
<dbReference type="Proteomes" id="UP000326939">
    <property type="component" value="Chromosome 4"/>
</dbReference>
<keyword evidence="3" id="KW-1185">Reference proteome</keyword>
<gene>
    <name evidence="2" type="ORF">DKX38_006388</name>
</gene>